<evidence type="ECO:0000313" key="1">
    <source>
        <dbReference type="EMBL" id="REE02278.1"/>
    </source>
</evidence>
<evidence type="ECO:0000313" key="2">
    <source>
        <dbReference type="Proteomes" id="UP000256727"/>
    </source>
</evidence>
<dbReference type="Proteomes" id="UP000256727">
    <property type="component" value="Unassembled WGS sequence"/>
</dbReference>
<dbReference type="OrthoDB" id="4077754at2"/>
<proteinExistence type="predicted"/>
<dbReference type="AlphaFoldDB" id="A0A3D9L7G0"/>
<dbReference type="Pfam" id="PF21790">
    <property type="entry name" value="OGG"/>
    <property type="match status" value="1"/>
</dbReference>
<reference evidence="1 2" key="1">
    <citation type="submission" date="2018-07" db="EMBL/GenBank/DDBJ databases">
        <title>Sequencing the genomes of 1000 actinobacteria strains.</title>
        <authorList>
            <person name="Klenk H.-P."/>
        </authorList>
    </citation>
    <scope>NUCLEOTIDE SEQUENCE [LARGE SCALE GENOMIC DNA]</scope>
    <source>
        <strain evidence="1 2">DSM 14442</strain>
    </source>
</reference>
<dbReference type="InterPro" id="IPR048868">
    <property type="entry name" value="OGG-like_put"/>
</dbReference>
<name>A0A3D9L7G0_9MICC</name>
<sequence length="219" mass="23941">MTGSAWAADRIPTLIGGSRLNTDWWARKLGDLPGGPVLNDDGTHCKGRISRGGIFTLAEDAVQDTTGEAALRLLWHALHWGTGDSNRGNRKRIASIAADPPRFGRLLHDAAAAFTFLKPGRTNAIKDLGPGFFTKFLFFAGGGHPDHPCLIADRRVQRTLHRETGKQHRRVAPNFLYGVNSYTSAVAVMRQWATEVSTPERAVAPDEVERWAFASGTQS</sequence>
<comment type="caution">
    <text evidence="1">The sequence shown here is derived from an EMBL/GenBank/DDBJ whole genome shotgun (WGS) entry which is preliminary data.</text>
</comment>
<dbReference type="EMBL" id="QREH01000001">
    <property type="protein sequence ID" value="REE02278.1"/>
    <property type="molecule type" value="Genomic_DNA"/>
</dbReference>
<organism evidence="1 2">
    <name type="scientific">Citricoccus muralis</name>
    <dbReference type="NCBI Taxonomy" id="169134"/>
    <lineage>
        <taxon>Bacteria</taxon>
        <taxon>Bacillati</taxon>
        <taxon>Actinomycetota</taxon>
        <taxon>Actinomycetes</taxon>
        <taxon>Micrococcales</taxon>
        <taxon>Micrococcaceae</taxon>
        <taxon>Citricoccus</taxon>
    </lineage>
</organism>
<dbReference type="RefSeq" id="WP_115930583.1">
    <property type="nucleotide sequence ID" value="NZ_QREH01000001.1"/>
</dbReference>
<protein>
    <submittedName>
        <fullName evidence="1">Uncharacterized protein</fullName>
    </submittedName>
</protein>
<gene>
    <name evidence="1" type="ORF">C8E99_0044</name>
</gene>
<accession>A0A3D9L7G0</accession>
<keyword evidence="2" id="KW-1185">Reference proteome</keyword>